<gene>
    <name evidence="2" type="ORF">ACFPYJ_26130</name>
</gene>
<dbReference type="InterPro" id="IPR050508">
    <property type="entry name" value="Methyltransf_Superfamily"/>
</dbReference>
<comment type="caution">
    <text evidence="2">The sequence shown here is derived from an EMBL/GenBank/DDBJ whole genome shotgun (WGS) entry which is preliminary data.</text>
</comment>
<organism evidence="2 3">
    <name type="scientific">Paenibacillus solisilvae</name>
    <dbReference type="NCBI Taxonomy" id="2486751"/>
    <lineage>
        <taxon>Bacteria</taxon>
        <taxon>Bacillati</taxon>
        <taxon>Bacillota</taxon>
        <taxon>Bacilli</taxon>
        <taxon>Bacillales</taxon>
        <taxon>Paenibacillaceae</taxon>
        <taxon>Paenibacillus</taxon>
    </lineage>
</organism>
<keyword evidence="2" id="KW-0808">Transferase</keyword>
<evidence type="ECO:0000259" key="1">
    <source>
        <dbReference type="Pfam" id="PF08241"/>
    </source>
</evidence>
<keyword evidence="2" id="KW-0489">Methyltransferase</keyword>
<dbReference type="CDD" id="cd02440">
    <property type="entry name" value="AdoMet_MTases"/>
    <property type="match status" value="1"/>
</dbReference>
<dbReference type="GO" id="GO:0032259">
    <property type="term" value="P:methylation"/>
    <property type="evidence" value="ECO:0007669"/>
    <property type="project" value="UniProtKB-KW"/>
</dbReference>
<dbReference type="EMBL" id="JBHSOW010000098">
    <property type="protein sequence ID" value="MFC5652534.1"/>
    <property type="molecule type" value="Genomic_DNA"/>
</dbReference>
<name>A0ABW0W732_9BACL</name>
<dbReference type="Gene3D" id="3.40.50.150">
    <property type="entry name" value="Vaccinia Virus protein VP39"/>
    <property type="match status" value="1"/>
</dbReference>
<dbReference type="Pfam" id="PF08241">
    <property type="entry name" value="Methyltransf_11"/>
    <property type="match status" value="1"/>
</dbReference>
<protein>
    <submittedName>
        <fullName evidence="2">Class I SAM-dependent methyltransferase</fullName>
        <ecNumber evidence="2">2.1.1.222</ecNumber>
        <ecNumber evidence="2">2.1.1.64</ecNumber>
    </submittedName>
</protein>
<dbReference type="EC" id="2.1.1.222" evidence="2"/>
<accession>A0ABW0W732</accession>
<dbReference type="InterPro" id="IPR013216">
    <property type="entry name" value="Methyltransf_11"/>
</dbReference>
<feature type="domain" description="Methyltransferase type 11" evidence="1">
    <location>
        <begin position="30"/>
        <end position="130"/>
    </location>
</feature>
<dbReference type="InterPro" id="IPR029063">
    <property type="entry name" value="SAM-dependent_MTases_sf"/>
</dbReference>
<dbReference type="PANTHER" id="PTHR42912">
    <property type="entry name" value="METHYLTRANSFERASE"/>
    <property type="match status" value="1"/>
</dbReference>
<reference evidence="3" key="1">
    <citation type="journal article" date="2019" name="Int. J. Syst. Evol. Microbiol.">
        <title>The Global Catalogue of Microorganisms (GCM) 10K type strain sequencing project: providing services to taxonomists for standard genome sequencing and annotation.</title>
        <authorList>
            <consortium name="The Broad Institute Genomics Platform"/>
            <consortium name="The Broad Institute Genome Sequencing Center for Infectious Disease"/>
            <person name="Wu L."/>
            <person name="Ma J."/>
        </authorList>
    </citation>
    <scope>NUCLEOTIDE SEQUENCE [LARGE SCALE GENOMIC DNA]</scope>
    <source>
        <strain evidence="3">CGMCC 1.3240</strain>
    </source>
</reference>
<evidence type="ECO:0000313" key="2">
    <source>
        <dbReference type="EMBL" id="MFC5652534.1"/>
    </source>
</evidence>
<evidence type="ECO:0000313" key="3">
    <source>
        <dbReference type="Proteomes" id="UP001596047"/>
    </source>
</evidence>
<sequence>MNLNEQFGDIDIYLFDQLLKGRITPDMRILDAGCGSGRNLVYLLHSGFEVYAVDRSADAIAAVQRLAKELAPRWSEEQARVEAVESMSFESGSFDFVISSAVLHFAGSVKHFDQMVEELWRVLKPGGKLFARLASSIGIESKIQPLGNERYLLPDGSTRFLVDEEQLLNKTAQLGGMLFEPIKTVQVAGQRCMTTWCVSKK</sequence>
<dbReference type="RefSeq" id="WP_379191175.1">
    <property type="nucleotide sequence ID" value="NZ_JBHSOW010000098.1"/>
</dbReference>
<dbReference type="SUPFAM" id="SSF53335">
    <property type="entry name" value="S-adenosyl-L-methionine-dependent methyltransferases"/>
    <property type="match status" value="1"/>
</dbReference>
<dbReference type="EC" id="2.1.1.64" evidence="2"/>
<keyword evidence="3" id="KW-1185">Reference proteome</keyword>
<dbReference type="Proteomes" id="UP001596047">
    <property type="component" value="Unassembled WGS sequence"/>
</dbReference>
<proteinExistence type="predicted"/>
<dbReference type="GO" id="GO:0102208">
    <property type="term" value="F:2-polyprenyl-6-hydroxyphenol methylase activity"/>
    <property type="evidence" value="ECO:0007669"/>
    <property type="project" value="UniProtKB-EC"/>
</dbReference>
<dbReference type="GO" id="GO:0061542">
    <property type="term" value="F:3-demethylubiquinol 3-O-methyltransferase activity"/>
    <property type="evidence" value="ECO:0007669"/>
    <property type="project" value="UniProtKB-EC"/>
</dbReference>